<evidence type="ECO:0000313" key="3">
    <source>
        <dbReference type="EMBL" id="ERN13078.1"/>
    </source>
</evidence>
<dbReference type="Proteomes" id="UP000017836">
    <property type="component" value="Unassembled WGS sequence"/>
</dbReference>
<organism evidence="3 4">
    <name type="scientific">Amborella trichopoda</name>
    <dbReference type="NCBI Taxonomy" id="13333"/>
    <lineage>
        <taxon>Eukaryota</taxon>
        <taxon>Viridiplantae</taxon>
        <taxon>Streptophyta</taxon>
        <taxon>Embryophyta</taxon>
        <taxon>Tracheophyta</taxon>
        <taxon>Spermatophyta</taxon>
        <taxon>Magnoliopsida</taxon>
        <taxon>Amborellales</taxon>
        <taxon>Amborellaceae</taxon>
        <taxon>Amborella</taxon>
    </lineage>
</organism>
<sequence>MDESSEIVTNDTYPIPPNGSEGEIPSTATPADSEDKENEAQGSKVKDSTQKTEQVEPGVYITFILSEDGTKIFKRVKFRAKEWFATVDKFQMGSKFHYPREWYDGQGSAW</sequence>
<feature type="compositionally biased region" description="Polar residues" evidence="1">
    <location>
        <begin position="1"/>
        <end position="12"/>
    </location>
</feature>
<gene>
    <name evidence="3" type="ORF">AMTR_s00040p00149460</name>
</gene>
<dbReference type="Gramene" id="ERN13078">
    <property type="protein sequence ID" value="ERN13078"/>
    <property type="gene ID" value="AMTR_s00040p00149460"/>
</dbReference>
<protein>
    <recommendedName>
        <fullName evidence="2">BRX domain-containing protein</fullName>
    </recommendedName>
</protein>
<keyword evidence="4" id="KW-1185">Reference proteome</keyword>
<dbReference type="InterPro" id="IPR013591">
    <property type="entry name" value="Brevis_radix_dom"/>
</dbReference>
<dbReference type="HOGENOM" id="CLU_2174368_0_0_1"/>
<evidence type="ECO:0000259" key="2">
    <source>
        <dbReference type="PROSITE" id="PS51514"/>
    </source>
</evidence>
<accession>W1PXT1</accession>
<dbReference type="AlphaFoldDB" id="W1PXT1"/>
<dbReference type="Pfam" id="PF08381">
    <property type="entry name" value="BRX"/>
    <property type="match status" value="1"/>
</dbReference>
<dbReference type="EMBL" id="KI392591">
    <property type="protein sequence ID" value="ERN13078.1"/>
    <property type="molecule type" value="Genomic_DNA"/>
</dbReference>
<dbReference type="PROSITE" id="PS51514">
    <property type="entry name" value="BRX"/>
    <property type="match status" value="1"/>
</dbReference>
<evidence type="ECO:0000313" key="4">
    <source>
        <dbReference type="Proteomes" id="UP000017836"/>
    </source>
</evidence>
<feature type="domain" description="BRX" evidence="2">
    <location>
        <begin position="49"/>
        <end position="110"/>
    </location>
</feature>
<evidence type="ECO:0000256" key="1">
    <source>
        <dbReference type="SAM" id="MobiDB-lite"/>
    </source>
</evidence>
<proteinExistence type="predicted"/>
<feature type="region of interest" description="Disordered" evidence="1">
    <location>
        <begin position="1"/>
        <end position="53"/>
    </location>
</feature>
<reference evidence="4" key="1">
    <citation type="journal article" date="2013" name="Science">
        <title>The Amborella genome and the evolution of flowering plants.</title>
        <authorList>
            <consortium name="Amborella Genome Project"/>
        </authorList>
    </citation>
    <scope>NUCLEOTIDE SEQUENCE [LARGE SCALE GENOMIC DNA]</scope>
</reference>
<feature type="compositionally biased region" description="Basic and acidic residues" evidence="1">
    <location>
        <begin position="44"/>
        <end position="53"/>
    </location>
</feature>
<name>W1PXT1_AMBTC</name>